<keyword evidence="2 7" id="KW-0813">Transport</keyword>
<evidence type="ECO:0000256" key="7">
    <source>
        <dbReference type="RuleBase" id="RU363032"/>
    </source>
</evidence>
<dbReference type="GO" id="GO:0005886">
    <property type="term" value="C:plasma membrane"/>
    <property type="evidence" value="ECO:0007669"/>
    <property type="project" value="UniProtKB-SubCell"/>
</dbReference>
<feature type="transmembrane region" description="Helical" evidence="7">
    <location>
        <begin position="69"/>
        <end position="98"/>
    </location>
</feature>
<dbReference type="SUPFAM" id="SSF161098">
    <property type="entry name" value="MetI-like"/>
    <property type="match status" value="1"/>
</dbReference>
<evidence type="ECO:0000256" key="4">
    <source>
        <dbReference type="ARBA" id="ARBA00022692"/>
    </source>
</evidence>
<feature type="transmembrane region" description="Helical" evidence="7">
    <location>
        <begin position="210"/>
        <end position="229"/>
    </location>
</feature>
<dbReference type="GO" id="GO:0055085">
    <property type="term" value="P:transmembrane transport"/>
    <property type="evidence" value="ECO:0007669"/>
    <property type="project" value="InterPro"/>
</dbReference>
<gene>
    <name evidence="9" type="ORF">FHS79_002452</name>
</gene>
<protein>
    <submittedName>
        <fullName evidence="9">Multiple sugar transport system permease protein</fullName>
    </submittedName>
</protein>
<dbReference type="PANTHER" id="PTHR43005">
    <property type="entry name" value="BLR7065 PROTEIN"/>
    <property type="match status" value="1"/>
</dbReference>
<evidence type="ECO:0000313" key="10">
    <source>
        <dbReference type="Proteomes" id="UP000538147"/>
    </source>
</evidence>
<feature type="transmembrane region" description="Helical" evidence="7">
    <location>
        <begin position="161"/>
        <end position="183"/>
    </location>
</feature>
<proteinExistence type="inferred from homology"/>
<dbReference type="PANTHER" id="PTHR43005:SF1">
    <property type="entry name" value="SPERMIDINE_PUTRESCINE TRANSPORT SYSTEM PERMEASE PROTEIN"/>
    <property type="match status" value="1"/>
</dbReference>
<keyword evidence="4 7" id="KW-0812">Transmembrane</keyword>
<sequence length="295" mass="31902">MAATAKLRGDGWLGPLLIAPVVVVLGAVIGYPLFTALALSLFEVDTPTLRASFAGIGNYAELLGPGGRFWPALGVTLVWTAATLALQVVLGVAMALLLNRDLWLRSLARSLVLFPYFVSTVVAVLVWRWLFNDLFGLANQGLMALGVIEAPIDWLGTMPNALLSVIVVGAWKFFPFVVIAVLARLQTIPESLYDAARLDGAGAWGRFRDVTLPQIGEVLGIVVLLRAIWDFKEFDLIYLLTGGGPVDATRTLPLTVYQEAFGLNRMGMAAAYAVAMMIVMLGFFVAYRLAVRGRS</sequence>
<evidence type="ECO:0000256" key="5">
    <source>
        <dbReference type="ARBA" id="ARBA00022989"/>
    </source>
</evidence>
<dbReference type="Gene3D" id="1.10.3720.10">
    <property type="entry name" value="MetI-like"/>
    <property type="match status" value="1"/>
</dbReference>
<feature type="domain" description="ABC transmembrane type-1" evidence="8">
    <location>
        <begin position="73"/>
        <end position="287"/>
    </location>
</feature>
<dbReference type="EMBL" id="JACIIV010000017">
    <property type="protein sequence ID" value="MBB6228267.1"/>
    <property type="molecule type" value="Genomic_DNA"/>
</dbReference>
<dbReference type="PROSITE" id="PS50928">
    <property type="entry name" value="ABC_TM1"/>
    <property type="match status" value="1"/>
</dbReference>
<evidence type="ECO:0000259" key="8">
    <source>
        <dbReference type="PROSITE" id="PS50928"/>
    </source>
</evidence>
<evidence type="ECO:0000313" key="9">
    <source>
        <dbReference type="EMBL" id="MBB6228267.1"/>
    </source>
</evidence>
<keyword evidence="9" id="KW-0762">Sugar transport</keyword>
<name>A0A841L6M8_9SPHN</name>
<dbReference type="AlphaFoldDB" id="A0A841L6M8"/>
<feature type="transmembrane region" description="Helical" evidence="7">
    <location>
        <begin position="269"/>
        <end position="290"/>
    </location>
</feature>
<dbReference type="InterPro" id="IPR000515">
    <property type="entry name" value="MetI-like"/>
</dbReference>
<dbReference type="CDD" id="cd06261">
    <property type="entry name" value="TM_PBP2"/>
    <property type="match status" value="1"/>
</dbReference>
<dbReference type="Proteomes" id="UP000538147">
    <property type="component" value="Unassembled WGS sequence"/>
</dbReference>
<comment type="caution">
    <text evidence="9">The sequence shown here is derived from an EMBL/GenBank/DDBJ whole genome shotgun (WGS) entry which is preliminary data.</text>
</comment>
<comment type="subcellular location">
    <subcellularLocation>
        <location evidence="1 7">Cell membrane</location>
        <topology evidence="1 7">Multi-pass membrane protein</topology>
    </subcellularLocation>
</comment>
<keyword evidence="3" id="KW-1003">Cell membrane</keyword>
<feature type="transmembrane region" description="Helical" evidence="7">
    <location>
        <begin position="12"/>
        <end position="34"/>
    </location>
</feature>
<organism evidence="9 10">
    <name type="scientific">Polymorphobacter multimanifer</name>
    <dbReference type="NCBI Taxonomy" id="1070431"/>
    <lineage>
        <taxon>Bacteria</taxon>
        <taxon>Pseudomonadati</taxon>
        <taxon>Pseudomonadota</taxon>
        <taxon>Alphaproteobacteria</taxon>
        <taxon>Sphingomonadales</taxon>
        <taxon>Sphingosinicellaceae</taxon>
        <taxon>Polymorphobacter</taxon>
    </lineage>
</organism>
<evidence type="ECO:0000256" key="3">
    <source>
        <dbReference type="ARBA" id="ARBA00022475"/>
    </source>
</evidence>
<accession>A0A841L6M8</accession>
<feature type="transmembrane region" description="Helical" evidence="7">
    <location>
        <begin position="110"/>
        <end position="130"/>
    </location>
</feature>
<comment type="similarity">
    <text evidence="7">Belongs to the binding-protein-dependent transport system permease family.</text>
</comment>
<keyword evidence="10" id="KW-1185">Reference proteome</keyword>
<keyword evidence="5 7" id="KW-1133">Transmembrane helix</keyword>
<dbReference type="RefSeq" id="WP_184200303.1">
    <property type="nucleotide sequence ID" value="NZ_JACIIV010000017.1"/>
</dbReference>
<dbReference type="Pfam" id="PF00528">
    <property type="entry name" value="BPD_transp_1"/>
    <property type="match status" value="1"/>
</dbReference>
<reference evidence="9 10" key="1">
    <citation type="submission" date="2020-08" db="EMBL/GenBank/DDBJ databases">
        <title>Genomic Encyclopedia of Type Strains, Phase IV (KMG-IV): sequencing the most valuable type-strain genomes for metagenomic binning, comparative biology and taxonomic classification.</title>
        <authorList>
            <person name="Goeker M."/>
        </authorList>
    </citation>
    <scope>NUCLEOTIDE SEQUENCE [LARGE SCALE GENOMIC DNA]</scope>
    <source>
        <strain evidence="9 10">DSM 102189</strain>
    </source>
</reference>
<keyword evidence="6 7" id="KW-0472">Membrane</keyword>
<evidence type="ECO:0000256" key="1">
    <source>
        <dbReference type="ARBA" id="ARBA00004651"/>
    </source>
</evidence>
<evidence type="ECO:0000256" key="6">
    <source>
        <dbReference type="ARBA" id="ARBA00023136"/>
    </source>
</evidence>
<dbReference type="InterPro" id="IPR035906">
    <property type="entry name" value="MetI-like_sf"/>
</dbReference>
<evidence type="ECO:0000256" key="2">
    <source>
        <dbReference type="ARBA" id="ARBA00022448"/>
    </source>
</evidence>